<organism evidence="1 2">
    <name type="scientific">Janibacter indicus</name>
    <dbReference type="NCBI Taxonomy" id="857417"/>
    <lineage>
        <taxon>Bacteria</taxon>
        <taxon>Bacillati</taxon>
        <taxon>Actinomycetota</taxon>
        <taxon>Actinomycetes</taxon>
        <taxon>Micrococcales</taxon>
        <taxon>Intrasporangiaceae</taxon>
        <taxon>Janibacter</taxon>
    </lineage>
</organism>
<dbReference type="EMBL" id="FWXN01000009">
    <property type="protein sequence ID" value="SMC77878.1"/>
    <property type="molecule type" value="Genomic_DNA"/>
</dbReference>
<dbReference type="GO" id="GO:0016042">
    <property type="term" value="P:lipid catabolic process"/>
    <property type="evidence" value="ECO:0007669"/>
    <property type="project" value="InterPro"/>
</dbReference>
<dbReference type="AlphaFoldDB" id="A0A1W2BZH0"/>
<name>A0A1W2BZH0_9MICO</name>
<sequence>MMRDMAIGGRRRRGIVGLAALLVVAVVVAALLWRTRGDGDELVTGPSGEAFYETTAEQLAAGRHGTIIWSRRVVDGPTIGGTTHLVMYRSTSAKGEPVAVSGVVSVPEGEPPAGGWPVISWGHGTTGTADRCAPSRSLVDEQTGVYAASMDRATADLVADGFAVVRTDYEGLGTPGPHPYLMGQSAGAAMSDIVLAAHELTPDLSSRWVAMGHSQGAQAAIFTARFTDAYTPGLDLVGIVAIAPPSQLGVVVEMAEGGAPAGTSADEAAAAEGQDAGFLGPLVVAAARTADVPVEQVVSPQGRRLLPQLEQRCIAELFRDDSFGGMQLTDFVRGDADLSRIRRTVGTNDAAEVLPQVPVLLVHGDRDTTVPVLLSDRLAEQYEEQGADLEYERVTGADHISVLTEGEPRVRAWVDRVFAG</sequence>
<dbReference type="Proteomes" id="UP000192634">
    <property type="component" value="Unassembled WGS sequence"/>
</dbReference>
<protein>
    <submittedName>
        <fullName evidence="1">Secretory lipase</fullName>
    </submittedName>
</protein>
<dbReference type="GO" id="GO:0004806">
    <property type="term" value="F:triacylglycerol lipase activity"/>
    <property type="evidence" value="ECO:0007669"/>
    <property type="project" value="InterPro"/>
</dbReference>
<dbReference type="Gene3D" id="3.40.50.1820">
    <property type="entry name" value="alpha/beta hydrolase"/>
    <property type="match status" value="2"/>
</dbReference>
<evidence type="ECO:0000313" key="1">
    <source>
        <dbReference type="EMBL" id="SMC77878.1"/>
    </source>
</evidence>
<dbReference type="PANTHER" id="PTHR34853:SF1">
    <property type="entry name" value="LIPASE 5"/>
    <property type="match status" value="1"/>
</dbReference>
<accession>A0A1W2BZH0</accession>
<dbReference type="PIRSF" id="PIRSF029171">
    <property type="entry name" value="Esterase_LipA"/>
    <property type="match status" value="1"/>
</dbReference>
<dbReference type="InterPro" id="IPR029058">
    <property type="entry name" value="AB_hydrolase_fold"/>
</dbReference>
<evidence type="ECO:0000313" key="2">
    <source>
        <dbReference type="Proteomes" id="UP000192634"/>
    </source>
</evidence>
<dbReference type="SUPFAM" id="SSF53474">
    <property type="entry name" value="alpha/beta-Hydrolases"/>
    <property type="match status" value="1"/>
</dbReference>
<dbReference type="PANTHER" id="PTHR34853">
    <property type="match status" value="1"/>
</dbReference>
<reference evidence="1 2" key="1">
    <citation type="submission" date="2017-04" db="EMBL/GenBank/DDBJ databases">
        <authorList>
            <person name="Afonso C.L."/>
            <person name="Miller P.J."/>
            <person name="Scott M.A."/>
            <person name="Spackman E."/>
            <person name="Goraichik I."/>
            <person name="Dimitrov K.M."/>
            <person name="Suarez D.L."/>
            <person name="Swayne D.E."/>
        </authorList>
    </citation>
    <scope>NUCLEOTIDE SEQUENCE [LARGE SCALE GENOMIC DNA]</scope>
    <source>
        <strain evidence="1 2">CGMCC 1.12511</strain>
    </source>
</reference>
<gene>
    <name evidence="1" type="ORF">SAMN06296429_109148</name>
</gene>
<proteinExistence type="predicted"/>
<dbReference type="InterPro" id="IPR005152">
    <property type="entry name" value="Lipase_secreted"/>
</dbReference>
<dbReference type="Pfam" id="PF03583">
    <property type="entry name" value="LIP"/>
    <property type="match status" value="1"/>
</dbReference>